<feature type="region of interest" description="Disordered" evidence="1">
    <location>
        <begin position="198"/>
        <end position="221"/>
    </location>
</feature>
<evidence type="ECO:0000313" key="3">
    <source>
        <dbReference type="Proteomes" id="UP000441522"/>
    </source>
</evidence>
<reference evidence="2 3" key="1">
    <citation type="journal article" date="2019" name="Nat. Med.">
        <title>A library of human gut bacterial isolates paired with longitudinal multiomics data enables mechanistic microbiome research.</title>
        <authorList>
            <person name="Poyet M."/>
            <person name="Groussin M."/>
            <person name="Gibbons S.M."/>
            <person name="Avila-Pacheco J."/>
            <person name="Jiang X."/>
            <person name="Kearney S.M."/>
            <person name="Perrotta A.R."/>
            <person name="Berdy B."/>
            <person name="Zhao S."/>
            <person name="Lieberman T.D."/>
            <person name="Swanson P.K."/>
            <person name="Smith M."/>
            <person name="Roesemann S."/>
            <person name="Alexander J.E."/>
            <person name="Rich S.A."/>
            <person name="Livny J."/>
            <person name="Vlamakis H."/>
            <person name="Clish C."/>
            <person name="Bullock K."/>
            <person name="Deik A."/>
            <person name="Scott J."/>
            <person name="Pierce K.A."/>
            <person name="Xavier R.J."/>
            <person name="Alm E.J."/>
        </authorList>
    </citation>
    <scope>NUCLEOTIDE SEQUENCE [LARGE SCALE GENOMIC DNA]</scope>
    <source>
        <strain evidence="2 3">BIOML-A5</strain>
    </source>
</reference>
<dbReference type="Proteomes" id="UP000441522">
    <property type="component" value="Unassembled WGS sequence"/>
</dbReference>
<proteinExistence type="predicted"/>
<gene>
    <name evidence="2" type="ORF">GAS29_17500</name>
</gene>
<feature type="region of interest" description="Disordered" evidence="1">
    <location>
        <begin position="75"/>
        <end position="117"/>
    </location>
</feature>
<evidence type="ECO:0000313" key="2">
    <source>
        <dbReference type="EMBL" id="KAB3853218.1"/>
    </source>
</evidence>
<comment type="caution">
    <text evidence="2">The sequence shown here is derived from an EMBL/GenBank/DDBJ whole genome shotgun (WGS) entry which is preliminary data.</text>
</comment>
<dbReference type="RefSeq" id="WP_151849713.1">
    <property type="nucleotide sequence ID" value="NZ_JANUKW010000004.1"/>
</dbReference>
<dbReference type="EMBL" id="WCWW01000047">
    <property type="protein sequence ID" value="KAB3853218.1"/>
    <property type="molecule type" value="Genomic_DNA"/>
</dbReference>
<sequence length="236" mass="26050">MDRKQQVLLKLKPKVKAFGFNKKELMSVAAKIADNLTSTDDASDEDVNAEIDTAIDAVLPYLQVSQSFANRVIEENRKKNDDDGTDGDDDPSSNTSNNRQTGSNKNDPQQNKKNDDAPAWAKGLLDKVDTLTNEISVLKGEKVTTSRKSKLNELLKDSGSFGSRILKSFDRMKFKTEEEFDEFYSEVEEDLKNYNQERADAGLSTLANPPAAGGKSSGKQDEVISDAEIKALADTF</sequence>
<evidence type="ECO:0000256" key="1">
    <source>
        <dbReference type="SAM" id="MobiDB-lite"/>
    </source>
</evidence>
<dbReference type="AlphaFoldDB" id="A0A6I0HY85"/>
<protein>
    <submittedName>
        <fullName evidence="2">Uncharacterized protein</fullName>
    </submittedName>
</protein>
<name>A0A6I0HY85_PHOVU</name>
<accession>A0A6I0HY85</accession>
<organism evidence="2 3">
    <name type="scientific">Phocaeicola vulgatus</name>
    <name type="common">Bacteroides vulgatus</name>
    <dbReference type="NCBI Taxonomy" id="821"/>
    <lineage>
        <taxon>Bacteria</taxon>
        <taxon>Pseudomonadati</taxon>
        <taxon>Bacteroidota</taxon>
        <taxon>Bacteroidia</taxon>
        <taxon>Bacteroidales</taxon>
        <taxon>Bacteroidaceae</taxon>
        <taxon>Phocaeicola</taxon>
    </lineage>
</organism>
<feature type="compositionally biased region" description="Low complexity" evidence="1">
    <location>
        <begin position="92"/>
        <end position="109"/>
    </location>
</feature>